<evidence type="ECO:0000313" key="2">
    <source>
        <dbReference type="EMBL" id="KAJ1218274.1"/>
    </source>
</evidence>
<proteinExistence type="predicted"/>
<reference evidence="2" key="1">
    <citation type="journal article" date="2022" name="bioRxiv">
        <title>Sequencing and chromosome-scale assembly of the giantPleurodeles waltlgenome.</title>
        <authorList>
            <person name="Brown T."/>
            <person name="Elewa A."/>
            <person name="Iarovenko S."/>
            <person name="Subramanian E."/>
            <person name="Araus A.J."/>
            <person name="Petzold A."/>
            <person name="Susuki M."/>
            <person name="Suzuki K.-i.T."/>
            <person name="Hayashi T."/>
            <person name="Toyoda A."/>
            <person name="Oliveira C."/>
            <person name="Osipova E."/>
            <person name="Leigh N.D."/>
            <person name="Simon A."/>
            <person name="Yun M.H."/>
        </authorList>
    </citation>
    <scope>NUCLEOTIDE SEQUENCE</scope>
    <source>
        <strain evidence="2">20211129_DDA</strain>
        <tissue evidence="2">Liver</tissue>
    </source>
</reference>
<keyword evidence="3" id="KW-1185">Reference proteome</keyword>
<feature type="compositionally biased region" description="Polar residues" evidence="1">
    <location>
        <begin position="65"/>
        <end position="75"/>
    </location>
</feature>
<feature type="compositionally biased region" description="Basic and acidic residues" evidence="1">
    <location>
        <begin position="91"/>
        <end position="143"/>
    </location>
</feature>
<protein>
    <submittedName>
        <fullName evidence="2">Uncharacterized protein</fullName>
    </submittedName>
</protein>
<comment type="caution">
    <text evidence="2">The sequence shown here is derived from an EMBL/GenBank/DDBJ whole genome shotgun (WGS) entry which is preliminary data.</text>
</comment>
<dbReference type="Proteomes" id="UP001066276">
    <property type="component" value="Chromosome 1_1"/>
</dbReference>
<name>A0AAV7X2H0_PLEWA</name>
<evidence type="ECO:0000313" key="3">
    <source>
        <dbReference type="Proteomes" id="UP001066276"/>
    </source>
</evidence>
<gene>
    <name evidence="2" type="ORF">NDU88_005857</name>
</gene>
<dbReference type="AlphaFoldDB" id="A0AAV7X2H0"/>
<accession>A0AAV7X2H0</accession>
<evidence type="ECO:0000256" key="1">
    <source>
        <dbReference type="SAM" id="MobiDB-lite"/>
    </source>
</evidence>
<dbReference type="EMBL" id="JANPWB010000001">
    <property type="protein sequence ID" value="KAJ1218274.1"/>
    <property type="molecule type" value="Genomic_DNA"/>
</dbReference>
<organism evidence="2 3">
    <name type="scientific">Pleurodeles waltl</name>
    <name type="common">Iberian ribbed newt</name>
    <dbReference type="NCBI Taxonomy" id="8319"/>
    <lineage>
        <taxon>Eukaryota</taxon>
        <taxon>Metazoa</taxon>
        <taxon>Chordata</taxon>
        <taxon>Craniata</taxon>
        <taxon>Vertebrata</taxon>
        <taxon>Euteleostomi</taxon>
        <taxon>Amphibia</taxon>
        <taxon>Batrachia</taxon>
        <taxon>Caudata</taxon>
        <taxon>Salamandroidea</taxon>
        <taxon>Salamandridae</taxon>
        <taxon>Pleurodelinae</taxon>
        <taxon>Pleurodeles</taxon>
    </lineage>
</organism>
<sequence length="143" mass="16190">MPGDIVWASRDTESSRLARDPLPTERDWLEGRSHVTGGFRTVRRQRPRNGLTSCGDCEELLTRGTWISPTSTGRSTEAPRTRALRGGPAEESGRWQRDTPEKCRSTEVEEKKEETQERKRGTGGVRKAEAERLREGVRGERRG</sequence>
<feature type="region of interest" description="Disordered" evidence="1">
    <location>
        <begin position="64"/>
        <end position="143"/>
    </location>
</feature>